<organism evidence="6 7">
    <name type="scientific">Emergomyces pasteurianus Ep9510</name>
    <dbReference type="NCBI Taxonomy" id="1447872"/>
    <lineage>
        <taxon>Eukaryota</taxon>
        <taxon>Fungi</taxon>
        <taxon>Dikarya</taxon>
        <taxon>Ascomycota</taxon>
        <taxon>Pezizomycotina</taxon>
        <taxon>Eurotiomycetes</taxon>
        <taxon>Eurotiomycetidae</taxon>
        <taxon>Onygenales</taxon>
        <taxon>Ajellomycetaceae</taxon>
        <taxon>Emergomyces</taxon>
    </lineage>
</organism>
<evidence type="ECO:0000256" key="2">
    <source>
        <dbReference type="ARBA" id="ARBA00010139"/>
    </source>
</evidence>
<keyword evidence="5" id="KW-0560">Oxidoreductase</keyword>
<keyword evidence="7" id="KW-1185">Reference proteome</keyword>
<comment type="similarity">
    <text evidence="2">Belongs to the FAD-binding monooxygenase family.</text>
</comment>
<proteinExistence type="inferred from homology"/>
<evidence type="ECO:0000256" key="4">
    <source>
        <dbReference type="ARBA" id="ARBA00022827"/>
    </source>
</evidence>
<evidence type="ECO:0000256" key="5">
    <source>
        <dbReference type="ARBA" id="ARBA00023002"/>
    </source>
</evidence>
<dbReference type="PANTHER" id="PTHR42877">
    <property type="entry name" value="L-ORNITHINE N(5)-MONOOXYGENASE-RELATED"/>
    <property type="match status" value="1"/>
</dbReference>
<dbReference type="InterPro" id="IPR051209">
    <property type="entry name" value="FAD-bind_Monooxygenase_sf"/>
</dbReference>
<evidence type="ECO:0000256" key="3">
    <source>
        <dbReference type="ARBA" id="ARBA00022630"/>
    </source>
</evidence>
<evidence type="ECO:0000256" key="1">
    <source>
        <dbReference type="ARBA" id="ARBA00001974"/>
    </source>
</evidence>
<keyword evidence="4" id="KW-0274">FAD</keyword>
<keyword evidence="3" id="KW-0285">Flavoprotein</keyword>
<dbReference type="Gene3D" id="3.50.50.60">
    <property type="entry name" value="FAD/NAD(P)-binding domain"/>
    <property type="match status" value="2"/>
</dbReference>
<dbReference type="Pfam" id="PF13450">
    <property type="entry name" value="NAD_binding_8"/>
    <property type="match status" value="1"/>
</dbReference>
<dbReference type="SUPFAM" id="SSF51905">
    <property type="entry name" value="FAD/NAD(P)-binding domain"/>
    <property type="match status" value="2"/>
</dbReference>
<dbReference type="Pfam" id="PF00743">
    <property type="entry name" value="FMO-like"/>
    <property type="match status" value="1"/>
</dbReference>
<dbReference type="Proteomes" id="UP000182235">
    <property type="component" value="Unassembled WGS sequence"/>
</dbReference>
<dbReference type="PANTHER" id="PTHR42877:SF10">
    <property type="entry name" value="L-ORNITHINE N(5)-OXYGENASE"/>
    <property type="match status" value="1"/>
</dbReference>
<evidence type="ECO:0000313" key="7">
    <source>
        <dbReference type="Proteomes" id="UP000182235"/>
    </source>
</evidence>
<name>A0A1J9QBS7_9EURO</name>
<dbReference type="GO" id="GO:0050660">
    <property type="term" value="F:flavin adenine dinucleotide binding"/>
    <property type="evidence" value="ECO:0007669"/>
    <property type="project" value="InterPro"/>
</dbReference>
<dbReference type="AlphaFoldDB" id="A0A1J9QBS7"/>
<dbReference type="GO" id="GO:0050661">
    <property type="term" value="F:NADP binding"/>
    <property type="evidence" value="ECO:0007669"/>
    <property type="project" value="InterPro"/>
</dbReference>
<dbReference type="GO" id="GO:0004499">
    <property type="term" value="F:N,N-dimethylaniline monooxygenase activity"/>
    <property type="evidence" value="ECO:0007669"/>
    <property type="project" value="InterPro"/>
</dbReference>
<dbReference type="STRING" id="1447872.A0A1J9QBS7"/>
<dbReference type="OrthoDB" id="74360at2759"/>
<dbReference type="VEuPathDB" id="FungiDB:AJ78_05960"/>
<evidence type="ECO:0000313" key="6">
    <source>
        <dbReference type="EMBL" id="OJD13591.1"/>
    </source>
</evidence>
<dbReference type="InterPro" id="IPR036188">
    <property type="entry name" value="FAD/NAD-bd_sf"/>
</dbReference>
<dbReference type="InterPro" id="IPR020946">
    <property type="entry name" value="Flavin_mOase-like"/>
</dbReference>
<protein>
    <submittedName>
        <fullName evidence="6">Uncharacterized protein</fullName>
    </submittedName>
</protein>
<sequence length="633" mass="71880">MSASKPIHKDGSSYTRVACIGAGASGIGLGATLKRWYNFDDIRFFDHHPDSGGTWWANRYPGVACDIPSALYSFSFELNPDWRKLLSSGEEIKAYHDRVRDKYSLREKMVFSTEALRCEWDDESSVWTVYLRDLKTGEEYTHRCQVLFSAVGQLVVPRKCDIPGAEKFNGRILHSAEWDTSLDLKDKNVVVVGNGCTASQLVPSILPEVKHLTQIVRSKHWIFPSLNTRYSSRIKWIFRYIPLTMRLNRFLIFCITESSWRLFQMTKKGKELRQKKRSKVEKYMRSKAPAKYHDLLIPDYEVGCKRRIFDSSGYLKCLSADNITLTDAKALEIVPEGVRTDKGLIEADIIALAIGFQTNQFLHQLEVVGREGLGLKEHWSKYPGPTAYNSSAISGFPNFFMLLGPNSATGHTSAIIASENCINFALRILKPVLNGEATSVELKKEAEESYAAEIQASLRKTVFNDGGCVSWYIQDNKWNPSNFPWTQAYMWYRSLFPTWSDWKIKLPLGWIPANHENVRGELLELGVDAKVSTIFTLWQVFHYKGFDPNIPNHSQSLLALIMVCWNSNFIKNFKNDFSGFREHGSVDSVHNSKATCIESALISYPSVINLDRALLKINGALLPTAIEYLLEDG</sequence>
<accession>A0A1J9QBS7</accession>
<comment type="cofactor">
    <cofactor evidence="1">
        <name>FAD</name>
        <dbReference type="ChEBI" id="CHEBI:57692"/>
    </cofactor>
</comment>
<comment type="caution">
    <text evidence="6">The sequence shown here is derived from an EMBL/GenBank/DDBJ whole genome shotgun (WGS) entry which is preliminary data.</text>
</comment>
<dbReference type="EMBL" id="LGRN01000286">
    <property type="protein sequence ID" value="OJD13591.1"/>
    <property type="molecule type" value="Genomic_DNA"/>
</dbReference>
<gene>
    <name evidence="6" type="ORF">AJ78_05960</name>
</gene>
<reference evidence="6 7" key="1">
    <citation type="submission" date="2015-07" db="EMBL/GenBank/DDBJ databases">
        <title>Emmonsia species relationships and genome sequence.</title>
        <authorList>
            <consortium name="The Broad Institute Genomics Platform"/>
            <person name="Cuomo C.A."/>
            <person name="Munoz J.F."/>
            <person name="Imamovic A."/>
            <person name="Priest M.E."/>
            <person name="Young S."/>
            <person name="Clay O.K."/>
            <person name="McEwen J.G."/>
        </authorList>
    </citation>
    <scope>NUCLEOTIDE SEQUENCE [LARGE SCALE GENOMIC DNA]</scope>
    <source>
        <strain evidence="6 7">UAMH 9510</strain>
    </source>
</reference>